<dbReference type="OrthoDB" id="48961at2759"/>
<protein>
    <submittedName>
        <fullName evidence="5">FtsJ-like methyltransferase</fullName>
    </submittedName>
</protein>
<dbReference type="Proteomes" id="UP001153069">
    <property type="component" value="Unassembled WGS sequence"/>
</dbReference>
<dbReference type="GO" id="GO:0008168">
    <property type="term" value="F:methyltransferase activity"/>
    <property type="evidence" value="ECO:0007669"/>
    <property type="project" value="UniProtKB-KW"/>
</dbReference>
<reference evidence="5" key="1">
    <citation type="submission" date="2020-06" db="EMBL/GenBank/DDBJ databases">
        <authorList>
            <consortium name="Plant Systems Biology data submission"/>
        </authorList>
    </citation>
    <scope>NUCLEOTIDE SEQUENCE</scope>
    <source>
        <strain evidence="5">D6</strain>
    </source>
</reference>
<dbReference type="PANTHER" id="PTHR37524">
    <property type="entry name" value="RIBOSOMAL RNA LARGE SUBUNIT METHYLTRANSFERASE M"/>
    <property type="match status" value="1"/>
</dbReference>
<dbReference type="InterPro" id="IPR000504">
    <property type="entry name" value="RRM_dom"/>
</dbReference>
<dbReference type="Pfam" id="PF00076">
    <property type="entry name" value="RRM_1"/>
    <property type="match status" value="1"/>
</dbReference>
<dbReference type="GO" id="GO:0032259">
    <property type="term" value="P:methylation"/>
    <property type="evidence" value="ECO:0007669"/>
    <property type="project" value="UniProtKB-KW"/>
</dbReference>
<dbReference type="InterPro" id="IPR012677">
    <property type="entry name" value="Nucleotide-bd_a/b_plait_sf"/>
</dbReference>
<feature type="chain" id="PRO_5040425351" evidence="3">
    <location>
        <begin position="20"/>
        <end position="551"/>
    </location>
</feature>
<dbReference type="SUPFAM" id="SSF53335">
    <property type="entry name" value="S-adenosyl-L-methionine-dependent methyltransferases"/>
    <property type="match status" value="1"/>
</dbReference>
<evidence type="ECO:0000259" key="4">
    <source>
        <dbReference type="PROSITE" id="PS50102"/>
    </source>
</evidence>
<dbReference type="CDD" id="cd00590">
    <property type="entry name" value="RRM_SF"/>
    <property type="match status" value="1"/>
</dbReference>
<dbReference type="InterPro" id="IPR002877">
    <property type="entry name" value="RNA_MeTrfase_FtsJ_dom"/>
</dbReference>
<dbReference type="Pfam" id="PF01728">
    <property type="entry name" value="FtsJ"/>
    <property type="match status" value="1"/>
</dbReference>
<feature type="signal peptide" evidence="3">
    <location>
        <begin position="1"/>
        <end position="19"/>
    </location>
</feature>
<accession>A0A9N8E0U5</accession>
<evidence type="ECO:0000256" key="1">
    <source>
        <dbReference type="PROSITE-ProRule" id="PRU00176"/>
    </source>
</evidence>
<feature type="compositionally biased region" description="Polar residues" evidence="2">
    <location>
        <begin position="106"/>
        <end position="116"/>
    </location>
</feature>
<name>A0A9N8E0U5_9STRA</name>
<proteinExistence type="predicted"/>
<gene>
    <name evidence="5" type="ORF">SEMRO_448_G145060.1</name>
</gene>
<keyword evidence="5" id="KW-0808">Transferase</keyword>
<dbReference type="PANTHER" id="PTHR37524:SF2">
    <property type="entry name" value="RIBOSOMAL RNA METHYLTRANSFERASE FTSJ DOMAIN-CONTAINING PROTEIN"/>
    <property type="match status" value="1"/>
</dbReference>
<dbReference type="PROSITE" id="PS50102">
    <property type="entry name" value="RRM"/>
    <property type="match status" value="1"/>
</dbReference>
<keyword evidence="1" id="KW-0694">RNA-binding</keyword>
<dbReference type="InterPro" id="IPR035979">
    <property type="entry name" value="RBD_domain_sf"/>
</dbReference>
<dbReference type="Gene3D" id="3.40.50.150">
    <property type="entry name" value="Vaccinia Virus protein VP39"/>
    <property type="match status" value="1"/>
</dbReference>
<sequence length="551" mass="61221">MNLRLSCLLVSLVLRYIDGFSLLKTGTSHTTVNPLPSDISTVFVGGLKKPLNQEALRQSLERDYGKVSQITVVKEDSSNPYAFVTFDRCEDAQTAIEHRTNTPLLYQNIKPSTGNNNHDDGTENSKLQKKLGPGGVEKAREFERRLALARSTTVVLQVHRSHDERICEFLADTGGPDTAALPPSVAPTNLSVQIVRDPSSAVSLLLLEGISIHQIVDWLDYKLSFPLTGLNKVYSVDPDCVLSGGVSDILQHWTNIVLNLVNASDQDTDDKEPILRMEVFPPTLQTEVLAELQRDAARNAKKYSSLCSRLSPTQYTHSLTAVQLWSRDDCVDGRGGLYLTGLSEKSDSRTDQQRKRDSGNPMQAVDHEICRAYYKLQEAFYRYSRKYLLPTGSGKIAIDCGAAPGGWTQYLLDNDSHSTLSCSKIYSIDPGRLDPSLLSHPAVRHLPIKVEDALSLMELPRSGVDIWVSDMCLHQIEHQVDILLDAIDLGVVRSDTFFVITLKCNKGHSKSSFDRQVAEQILRLKSCTRDLLVIHLLSNRSGERTVMGYVG</sequence>
<evidence type="ECO:0000313" key="5">
    <source>
        <dbReference type="EMBL" id="CAB9510689.1"/>
    </source>
</evidence>
<dbReference type="Gene3D" id="3.30.70.330">
    <property type="match status" value="1"/>
</dbReference>
<evidence type="ECO:0000256" key="3">
    <source>
        <dbReference type="SAM" id="SignalP"/>
    </source>
</evidence>
<dbReference type="EMBL" id="CAICTM010000447">
    <property type="protein sequence ID" value="CAB9510689.1"/>
    <property type="molecule type" value="Genomic_DNA"/>
</dbReference>
<dbReference type="SUPFAM" id="SSF54928">
    <property type="entry name" value="RNA-binding domain, RBD"/>
    <property type="match status" value="1"/>
</dbReference>
<feature type="domain" description="RRM" evidence="4">
    <location>
        <begin position="40"/>
        <end position="116"/>
    </location>
</feature>
<dbReference type="SMART" id="SM00360">
    <property type="entry name" value="RRM"/>
    <property type="match status" value="1"/>
</dbReference>
<feature type="region of interest" description="Disordered" evidence="2">
    <location>
        <begin position="106"/>
        <end position="135"/>
    </location>
</feature>
<keyword evidence="6" id="KW-1185">Reference proteome</keyword>
<feature type="region of interest" description="Disordered" evidence="2">
    <location>
        <begin position="342"/>
        <end position="362"/>
    </location>
</feature>
<dbReference type="AlphaFoldDB" id="A0A9N8E0U5"/>
<evidence type="ECO:0000256" key="2">
    <source>
        <dbReference type="SAM" id="MobiDB-lite"/>
    </source>
</evidence>
<dbReference type="InterPro" id="IPR029063">
    <property type="entry name" value="SAM-dependent_MTases_sf"/>
</dbReference>
<evidence type="ECO:0000313" key="6">
    <source>
        <dbReference type="Proteomes" id="UP001153069"/>
    </source>
</evidence>
<feature type="compositionally biased region" description="Basic and acidic residues" evidence="2">
    <location>
        <begin position="344"/>
        <end position="358"/>
    </location>
</feature>
<comment type="caution">
    <text evidence="5">The sequence shown here is derived from an EMBL/GenBank/DDBJ whole genome shotgun (WGS) entry which is preliminary data.</text>
</comment>
<keyword evidence="3" id="KW-0732">Signal</keyword>
<dbReference type="GO" id="GO:0003723">
    <property type="term" value="F:RNA binding"/>
    <property type="evidence" value="ECO:0007669"/>
    <property type="project" value="UniProtKB-UniRule"/>
</dbReference>
<organism evidence="5 6">
    <name type="scientific">Seminavis robusta</name>
    <dbReference type="NCBI Taxonomy" id="568900"/>
    <lineage>
        <taxon>Eukaryota</taxon>
        <taxon>Sar</taxon>
        <taxon>Stramenopiles</taxon>
        <taxon>Ochrophyta</taxon>
        <taxon>Bacillariophyta</taxon>
        <taxon>Bacillariophyceae</taxon>
        <taxon>Bacillariophycidae</taxon>
        <taxon>Naviculales</taxon>
        <taxon>Naviculaceae</taxon>
        <taxon>Seminavis</taxon>
    </lineage>
</organism>
<keyword evidence="5" id="KW-0489">Methyltransferase</keyword>